<evidence type="ECO:0000256" key="16">
    <source>
        <dbReference type="ARBA" id="ARBA00037649"/>
    </source>
</evidence>
<evidence type="ECO:0000256" key="13">
    <source>
        <dbReference type="ARBA" id="ARBA00023277"/>
    </source>
</evidence>
<dbReference type="SUPFAM" id="SSF51445">
    <property type="entry name" value="(Trans)glycosidases"/>
    <property type="match status" value="1"/>
</dbReference>
<protein>
    <recommendedName>
        <fullName evidence="5">glucan endo-1,3-beta-D-glucosidase</fullName>
        <ecNumber evidence="5">3.2.1.39</ecNumber>
    </recommendedName>
    <alternativeName>
        <fullName evidence="18">Endo-1,3-beta-glucanase btgC</fullName>
    </alternativeName>
    <alternativeName>
        <fullName evidence="17">Laminarinase btgC</fullName>
    </alternativeName>
</protein>
<evidence type="ECO:0000256" key="18">
    <source>
        <dbReference type="ARBA" id="ARBA00043078"/>
    </source>
</evidence>
<evidence type="ECO:0000256" key="6">
    <source>
        <dbReference type="ARBA" id="ARBA00022475"/>
    </source>
</evidence>
<evidence type="ECO:0000313" key="20">
    <source>
        <dbReference type="EMBL" id="CAH7669408.1"/>
    </source>
</evidence>
<gene>
    <name evidence="20" type="ORF">PPACK8108_LOCUS4026</name>
</gene>
<dbReference type="Gene3D" id="3.20.20.80">
    <property type="entry name" value="Glycosidases"/>
    <property type="match status" value="1"/>
</dbReference>
<dbReference type="Pfam" id="PF00332">
    <property type="entry name" value="Glyco_hydro_17"/>
    <property type="match status" value="1"/>
</dbReference>
<keyword evidence="10 20" id="KW-0378">Hydrolase</keyword>
<dbReference type="PANTHER" id="PTHR16631:SF17">
    <property type="entry name" value="GLUCAN ENDO-1,3-BETA-GLUCOSIDASE BTGC"/>
    <property type="match status" value="1"/>
</dbReference>
<dbReference type="EC" id="3.2.1.39" evidence="5"/>
<name>A0AAV0AME1_PHAPC</name>
<dbReference type="GO" id="GO:0042973">
    <property type="term" value="F:glucan endo-1,3-beta-D-glucosidase activity"/>
    <property type="evidence" value="ECO:0007669"/>
    <property type="project" value="UniProtKB-EC"/>
</dbReference>
<evidence type="ECO:0000256" key="14">
    <source>
        <dbReference type="ARBA" id="ARBA00023316"/>
    </source>
</evidence>
<evidence type="ECO:0000256" key="10">
    <source>
        <dbReference type="ARBA" id="ARBA00022801"/>
    </source>
</evidence>
<proteinExistence type="inferred from homology"/>
<dbReference type="EMBL" id="CALTRL010000725">
    <property type="protein sequence ID" value="CAH7669408.1"/>
    <property type="molecule type" value="Genomic_DNA"/>
</dbReference>
<dbReference type="AlphaFoldDB" id="A0AAV0AME1"/>
<comment type="similarity">
    <text evidence="4 19">Belongs to the glycosyl hydrolase 17 family.</text>
</comment>
<evidence type="ECO:0000256" key="8">
    <source>
        <dbReference type="ARBA" id="ARBA00022525"/>
    </source>
</evidence>
<dbReference type="InterPro" id="IPR000490">
    <property type="entry name" value="Glyco_hydro_17"/>
</dbReference>
<dbReference type="GO" id="GO:0009986">
    <property type="term" value="C:cell surface"/>
    <property type="evidence" value="ECO:0007669"/>
    <property type="project" value="TreeGrafter"/>
</dbReference>
<comment type="function">
    <text evidence="16">Glucanases play a role in cell expansion during growth, in cell-cell fusion during mating, and in spore release during sporulation. This enzyme may be involved in beta-glucan degradation. Active on laminarin and lichenan.</text>
</comment>
<accession>A0AAV0AME1</accession>
<evidence type="ECO:0000256" key="15">
    <source>
        <dbReference type="ARBA" id="ARBA00023326"/>
    </source>
</evidence>
<keyword evidence="12" id="KW-0325">Glycoprotein</keyword>
<keyword evidence="9" id="KW-0732">Signal</keyword>
<evidence type="ECO:0000256" key="7">
    <source>
        <dbReference type="ARBA" id="ARBA00022512"/>
    </source>
</evidence>
<evidence type="ECO:0000256" key="17">
    <source>
        <dbReference type="ARBA" id="ARBA00042373"/>
    </source>
</evidence>
<dbReference type="GO" id="GO:0071555">
    <property type="term" value="P:cell wall organization"/>
    <property type="evidence" value="ECO:0007669"/>
    <property type="project" value="UniProtKB-KW"/>
</dbReference>
<comment type="subcellular location">
    <subcellularLocation>
        <location evidence="3">Cell membrane</location>
        <topology evidence="3">Single-pass type II membrane protein</topology>
    </subcellularLocation>
    <subcellularLocation>
        <location evidence="2">Secreted</location>
        <location evidence="2">Cell wall</location>
    </subcellularLocation>
</comment>
<dbReference type="PANTHER" id="PTHR16631">
    <property type="entry name" value="GLUCAN 1,3-BETA-GLUCOSIDASE"/>
    <property type="match status" value="1"/>
</dbReference>
<evidence type="ECO:0000256" key="12">
    <source>
        <dbReference type="ARBA" id="ARBA00023180"/>
    </source>
</evidence>
<keyword evidence="15" id="KW-0624">Polysaccharide degradation</keyword>
<keyword evidence="21" id="KW-1185">Reference proteome</keyword>
<dbReference type="InterPro" id="IPR017853">
    <property type="entry name" value="GH"/>
</dbReference>
<keyword evidence="11" id="KW-0472">Membrane</keyword>
<evidence type="ECO:0000313" key="21">
    <source>
        <dbReference type="Proteomes" id="UP001153365"/>
    </source>
</evidence>
<dbReference type="GO" id="GO:0005886">
    <property type="term" value="C:plasma membrane"/>
    <property type="evidence" value="ECO:0007669"/>
    <property type="project" value="UniProtKB-SubCell"/>
</dbReference>
<evidence type="ECO:0000256" key="3">
    <source>
        <dbReference type="ARBA" id="ARBA00004401"/>
    </source>
</evidence>
<dbReference type="InterPro" id="IPR050732">
    <property type="entry name" value="Beta-glucan_modifiers"/>
</dbReference>
<keyword evidence="6" id="KW-1003">Cell membrane</keyword>
<evidence type="ECO:0000256" key="19">
    <source>
        <dbReference type="RuleBase" id="RU004335"/>
    </source>
</evidence>
<organism evidence="20 21">
    <name type="scientific">Phakopsora pachyrhizi</name>
    <name type="common">Asian soybean rust disease fungus</name>
    <dbReference type="NCBI Taxonomy" id="170000"/>
    <lineage>
        <taxon>Eukaryota</taxon>
        <taxon>Fungi</taxon>
        <taxon>Dikarya</taxon>
        <taxon>Basidiomycota</taxon>
        <taxon>Pucciniomycotina</taxon>
        <taxon>Pucciniomycetes</taxon>
        <taxon>Pucciniales</taxon>
        <taxon>Phakopsoraceae</taxon>
        <taxon>Phakopsora</taxon>
    </lineage>
</organism>
<sequence>MTPRIRLYSSDCGQPELVLQGIKDAGNIDMSVWLGIFFDGEEEVYKRQLDNVIAAIKKHGTDHISGITVGNEFLLAAYHAGGKANDPKILAAQSNLLKYVQETKKSIEMMQLKKVIPIGTSDAPFTINKEICAGVDYIMANVHPWFANLPVEKASDWTWQYFQDSVVDICSQASNNPTVYIGEAGWPTSSDDPKAAKSGNMAASTENLQKFMDSFVCQANSNGTDYFFFEFKDEPWKRTEIESLLDSLSKHIGHVFHKE</sequence>
<evidence type="ECO:0000256" key="2">
    <source>
        <dbReference type="ARBA" id="ARBA00004191"/>
    </source>
</evidence>
<dbReference type="Proteomes" id="UP001153365">
    <property type="component" value="Unassembled WGS sequence"/>
</dbReference>
<evidence type="ECO:0000256" key="4">
    <source>
        <dbReference type="ARBA" id="ARBA00008773"/>
    </source>
</evidence>
<keyword evidence="14" id="KW-0961">Cell wall biogenesis/degradation</keyword>
<evidence type="ECO:0000256" key="5">
    <source>
        <dbReference type="ARBA" id="ARBA00012780"/>
    </source>
</evidence>
<evidence type="ECO:0000256" key="1">
    <source>
        <dbReference type="ARBA" id="ARBA00000382"/>
    </source>
</evidence>
<evidence type="ECO:0000256" key="11">
    <source>
        <dbReference type="ARBA" id="ARBA00023136"/>
    </source>
</evidence>
<dbReference type="GO" id="GO:0005576">
    <property type="term" value="C:extracellular region"/>
    <property type="evidence" value="ECO:0007669"/>
    <property type="project" value="TreeGrafter"/>
</dbReference>
<reference evidence="20" key="1">
    <citation type="submission" date="2022-06" db="EMBL/GenBank/DDBJ databases">
        <authorList>
            <consortium name="SYNGENTA / RWTH Aachen University"/>
        </authorList>
    </citation>
    <scope>NUCLEOTIDE SEQUENCE</scope>
</reference>
<keyword evidence="8" id="KW-0964">Secreted</keyword>
<keyword evidence="7" id="KW-0134">Cell wall</keyword>
<dbReference type="GO" id="GO:0009277">
    <property type="term" value="C:fungal-type cell wall"/>
    <property type="evidence" value="ECO:0007669"/>
    <property type="project" value="TreeGrafter"/>
</dbReference>
<dbReference type="GO" id="GO:0000272">
    <property type="term" value="P:polysaccharide catabolic process"/>
    <property type="evidence" value="ECO:0007669"/>
    <property type="project" value="UniProtKB-KW"/>
</dbReference>
<comment type="catalytic activity">
    <reaction evidence="1">
        <text>Hydrolysis of (1-&gt;3)-beta-D-glucosidic linkages in (1-&gt;3)-beta-D-glucans.</text>
        <dbReference type="EC" id="3.2.1.39"/>
    </reaction>
</comment>
<comment type="caution">
    <text evidence="20">The sequence shown here is derived from an EMBL/GenBank/DDBJ whole genome shotgun (WGS) entry which is preliminary data.</text>
</comment>
<evidence type="ECO:0000256" key="9">
    <source>
        <dbReference type="ARBA" id="ARBA00022729"/>
    </source>
</evidence>
<keyword evidence="13" id="KW-0119">Carbohydrate metabolism</keyword>